<protein>
    <recommendedName>
        <fullName evidence="4">Ribbon-helix-helix protein CopG domain-containing protein</fullName>
    </recommendedName>
</protein>
<dbReference type="AlphaFoldDB" id="A0AAW5HH04"/>
<keyword evidence="1" id="KW-0175">Coiled coil</keyword>
<name>A0AAW5HH04_PSEPU</name>
<dbReference type="EMBL" id="JAMHFX010000159">
    <property type="protein sequence ID" value="MCO1621141.1"/>
    <property type="molecule type" value="Genomic_DNA"/>
</dbReference>
<dbReference type="Proteomes" id="UP001202943">
    <property type="component" value="Unassembled WGS sequence"/>
</dbReference>
<comment type="caution">
    <text evidence="2">The sequence shown here is derived from an EMBL/GenBank/DDBJ whole genome shotgun (WGS) entry which is preliminary data.</text>
</comment>
<organism evidence="2 3">
    <name type="scientific">Pseudomonas putida</name>
    <name type="common">Arthrobacter siderocapsulatus</name>
    <dbReference type="NCBI Taxonomy" id="303"/>
    <lineage>
        <taxon>Bacteria</taxon>
        <taxon>Pseudomonadati</taxon>
        <taxon>Pseudomonadota</taxon>
        <taxon>Gammaproteobacteria</taxon>
        <taxon>Pseudomonadales</taxon>
        <taxon>Pseudomonadaceae</taxon>
        <taxon>Pseudomonas</taxon>
    </lineage>
</organism>
<feature type="coiled-coil region" evidence="1">
    <location>
        <begin position="218"/>
        <end position="245"/>
    </location>
</feature>
<evidence type="ECO:0008006" key="4">
    <source>
        <dbReference type="Google" id="ProtNLM"/>
    </source>
</evidence>
<evidence type="ECO:0000256" key="1">
    <source>
        <dbReference type="SAM" id="Coils"/>
    </source>
</evidence>
<evidence type="ECO:0000313" key="2">
    <source>
        <dbReference type="EMBL" id="MCO1621141.1"/>
    </source>
</evidence>
<evidence type="ECO:0000313" key="3">
    <source>
        <dbReference type="Proteomes" id="UP001202943"/>
    </source>
</evidence>
<sequence>MIEIQQQRQLSIGSRRPPRWTRLTWKRTTKVSETGGVPGWLNELNGEERAWATNYLVERMPREALAGLAFEVRANPALLIQSIRKLETMAEGVKLIGRARNNLRQKRYRASAKGRATCSFTLPRDTKAKLKGLAKSAGTTETAIIEDLIEEAQQSSQDRKEEKRRGALEKTITRNSSKLAQELNKIRLDATTRHLDACLKRLSGWQVYLNEQAPELSSEQESEANKMAEKRMREIQEAIRAIVAKHEMMSPRNI</sequence>
<proteinExistence type="predicted"/>
<reference evidence="2" key="1">
    <citation type="submission" date="2022-05" db="EMBL/GenBank/DDBJ databases">
        <authorList>
            <person name="Yi M."/>
        </authorList>
    </citation>
    <scope>NUCLEOTIDE SEQUENCE</scope>
    <source>
        <strain evidence="2">DS2</strain>
    </source>
</reference>
<accession>A0AAW5HH04</accession>
<gene>
    <name evidence="2" type="ORF">M8C81_11085</name>
</gene>
<dbReference type="RefSeq" id="WP_232735634.1">
    <property type="nucleotide sequence ID" value="NZ_JAMHFX010000159.1"/>
</dbReference>
<reference evidence="2" key="2">
    <citation type="submission" date="2023-08" db="EMBL/GenBank/DDBJ databases">
        <title>Isolation, Identification, Denitrification Characteristics of A Highly Efficient Aerobic Denitrifying Bacterial Strain DS2.</title>
        <authorList>
            <person name="Wang H."/>
        </authorList>
    </citation>
    <scope>NUCLEOTIDE SEQUENCE</scope>
    <source>
        <strain evidence="2">DS2</strain>
    </source>
</reference>